<sequence length="132" mass="14596">MSGNKCRNCGSTNIETDPARGDAICMECGFVLEDSVIVSQPTFEESSSGKVMPKYFVPNDSTGGATNFGARYFNEKESRKNTIENARKAYIVLHPIMLIDISDILHICVYELGRTYLRFTQAIGVNIVFAGK</sequence>
<dbReference type="STRING" id="67767.A0A0J7K1N8"/>
<keyword evidence="3" id="KW-0479">Metal-binding</keyword>
<evidence type="ECO:0000313" key="12">
    <source>
        <dbReference type="EMBL" id="KMQ84368.1"/>
    </source>
</evidence>
<dbReference type="Pfam" id="PF08271">
    <property type="entry name" value="Zn_Ribbon_TF"/>
    <property type="match status" value="1"/>
</dbReference>
<dbReference type="GO" id="GO:0005634">
    <property type="term" value="C:nucleus"/>
    <property type="evidence" value="ECO:0007669"/>
    <property type="project" value="UniProtKB-SubCell"/>
</dbReference>
<proteinExistence type="inferred from homology"/>
<dbReference type="GO" id="GO:0000995">
    <property type="term" value="F:RNA polymerase III general transcription initiation factor activity"/>
    <property type="evidence" value="ECO:0007669"/>
    <property type="project" value="TreeGrafter"/>
</dbReference>
<keyword evidence="5 10" id="KW-0863">Zinc-finger</keyword>
<comment type="caution">
    <text evidence="12">The sequence shown here is derived from an EMBL/GenBank/DDBJ whole genome shotgun (WGS) entry which is preliminary data.</text>
</comment>
<evidence type="ECO:0000256" key="4">
    <source>
        <dbReference type="ARBA" id="ARBA00022737"/>
    </source>
</evidence>
<evidence type="ECO:0000313" key="13">
    <source>
        <dbReference type="Proteomes" id="UP000036403"/>
    </source>
</evidence>
<evidence type="ECO:0000256" key="8">
    <source>
        <dbReference type="ARBA" id="ARBA00023163"/>
    </source>
</evidence>
<protein>
    <submittedName>
        <fullName evidence="12">Transcription factor iiib 90 kDa subunit</fullName>
    </submittedName>
</protein>
<dbReference type="PANTHER" id="PTHR11618:SF4">
    <property type="entry name" value="TRANSCRIPTION FACTOR IIIB 90 KDA SUBUNIT"/>
    <property type="match status" value="1"/>
</dbReference>
<evidence type="ECO:0000259" key="11">
    <source>
        <dbReference type="PROSITE" id="PS51134"/>
    </source>
</evidence>
<name>A0A0J7K1N8_LASNI</name>
<keyword evidence="4" id="KW-0677">Repeat</keyword>
<dbReference type="GO" id="GO:0070897">
    <property type="term" value="P:transcription preinitiation complex assembly"/>
    <property type="evidence" value="ECO:0007669"/>
    <property type="project" value="InterPro"/>
</dbReference>
<evidence type="ECO:0000256" key="3">
    <source>
        <dbReference type="ARBA" id="ARBA00022723"/>
    </source>
</evidence>
<dbReference type="InterPro" id="IPR000812">
    <property type="entry name" value="TFIIB"/>
</dbReference>
<evidence type="ECO:0000256" key="2">
    <source>
        <dbReference type="ARBA" id="ARBA00010857"/>
    </source>
</evidence>
<reference evidence="12 13" key="1">
    <citation type="submission" date="2015-04" db="EMBL/GenBank/DDBJ databases">
        <title>Lasius niger genome sequencing.</title>
        <authorList>
            <person name="Konorov E.A."/>
            <person name="Nikitin M.A."/>
            <person name="Kirill M.V."/>
            <person name="Chang P."/>
        </authorList>
    </citation>
    <scope>NUCLEOTIDE SEQUENCE [LARGE SCALE GENOMIC DNA]</scope>
    <source>
        <tissue evidence="12">Whole</tissue>
    </source>
</reference>
<dbReference type="SUPFAM" id="SSF57783">
    <property type="entry name" value="Zinc beta-ribbon"/>
    <property type="match status" value="1"/>
</dbReference>
<dbReference type="GO" id="GO:0000126">
    <property type="term" value="C:transcription factor TFIIIB complex"/>
    <property type="evidence" value="ECO:0007669"/>
    <property type="project" value="TreeGrafter"/>
</dbReference>
<dbReference type="PaxDb" id="67767-A0A0J7K1N8"/>
<feature type="domain" description="TFIIB-type" evidence="11">
    <location>
        <begin position="2"/>
        <end position="33"/>
    </location>
</feature>
<keyword evidence="9" id="KW-0539">Nucleus</keyword>
<dbReference type="FunFam" id="2.20.25.10:FF:000012">
    <property type="entry name" value="Putative transcription factor IIIB 90 kDa subunit"/>
    <property type="match status" value="1"/>
</dbReference>
<keyword evidence="7" id="KW-0805">Transcription regulation</keyword>
<dbReference type="GO" id="GO:0097550">
    <property type="term" value="C:transcription preinitiation complex"/>
    <property type="evidence" value="ECO:0007669"/>
    <property type="project" value="TreeGrafter"/>
</dbReference>
<dbReference type="GO" id="GO:0008270">
    <property type="term" value="F:zinc ion binding"/>
    <property type="evidence" value="ECO:0007669"/>
    <property type="project" value="UniProtKB-KW"/>
</dbReference>
<accession>A0A0J7K1N8</accession>
<dbReference type="OrthoDB" id="511529at2759"/>
<evidence type="ECO:0000256" key="7">
    <source>
        <dbReference type="ARBA" id="ARBA00023015"/>
    </source>
</evidence>
<evidence type="ECO:0000256" key="6">
    <source>
        <dbReference type="ARBA" id="ARBA00022833"/>
    </source>
</evidence>
<keyword evidence="8" id="KW-0804">Transcription</keyword>
<dbReference type="PANTHER" id="PTHR11618">
    <property type="entry name" value="TRANSCRIPTION INITIATION FACTOR IIB-RELATED"/>
    <property type="match status" value="1"/>
</dbReference>
<comment type="subcellular location">
    <subcellularLocation>
        <location evidence="1">Nucleus</location>
    </subcellularLocation>
</comment>
<keyword evidence="13" id="KW-1185">Reference proteome</keyword>
<dbReference type="AlphaFoldDB" id="A0A0J7K1N8"/>
<dbReference type="InterPro" id="IPR013137">
    <property type="entry name" value="Znf_TFIIB"/>
</dbReference>
<keyword evidence="6" id="KW-0862">Zinc</keyword>
<organism evidence="12 13">
    <name type="scientific">Lasius niger</name>
    <name type="common">Black garden ant</name>
    <dbReference type="NCBI Taxonomy" id="67767"/>
    <lineage>
        <taxon>Eukaryota</taxon>
        <taxon>Metazoa</taxon>
        <taxon>Ecdysozoa</taxon>
        <taxon>Arthropoda</taxon>
        <taxon>Hexapoda</taxon>
        <taxon>Insecta</taxon>
        <taxon>Pterygota</taxon>
        <taxon>Neoptera</taxon>
        <taxon>Endopterygota</taxon>
        <taxon>Hymenoptera</taxon>
        <taxon>Apocrita</taxon>
        <taxon>Aculeata</taxon>
        <taxon>Formicoidea</taxon>
        <taxon>Formicidae</taxon>
        <taxon>Formicinae</taxon>
        <taxon>Lasius</taxon>
        <taxon>Lasius</taxon>
    </lineage>
</organism>
<evidence type="ECO:0000256" key="10">
    <source>
        <dbReference type="PROSITE-ProRule" id="PRU00469"/>
    </source>
</evidence>
<evidence type="ECO:0000256" key="1">
    <source>
        <dbReference type="ARBA" id="ARBA00004123"/>
    </source>
</evidence>
<dbReference type="Gene3D" id="2.20.25.10">
    <property type="match status" value="1"/>
</dbReference>
<dbReference type="Proteomes" id="UP000036403">
    <property type="component" value="Unassembled WGS sequence"/>
</dbReference>
<dbReference type="GO" id="GO:0001006">
    <property type="term" value="F:RNA polymerase III type 3 promoter sequence-specific DNA binding"/>
    <property type="evidence" value="ECO:0007669"/>
    <property type="project" value="TreeGrafter"/>
</dbReference>
<dbReference type="EMBL" id="LBMM01016610">
    <property type="protein sequence ID" value="KMQ84368.1"/>
    <property type="molecule type" value="Genomic_DNA"/>
</dbReference>
<evidence type="ECO:0000256" key="5">
    <source>
        <dbReference type="ARBA" id="ARBA00022771"/>
    </source>
</evidence>
<dbReference type="PROSITE" id="PS51134">
    <property type="entry name" value="ZF_TFIIB"/>
    <property type="match status" value="1"/>
</dbReference>
<comment type="similarity">
    <text evidence="2">Belongs to the TFIIB family.</text>
</comment>
<evidence type="ECO:0000256" key="9">
    <source>
        <dbReference type="ARBA" id="ARBA00023242"/>
    </source>
</evidence>
<gene>
    <name evidence="12" type="ORF">RF55_17882</name>
</gene>